<dbReference type="Proteomes" id="UP000034736">
    <property type="component" value="Unassembled WGS sequence"/>
</dbReference>
<dbReference type="STRING" id="1618647.UW30_C0008G0043"/>
<accession>A0A0G1K0W0</accession>
<dbReference type="AlphaFoldDB" id="A0A0G1K0W0"/>
<protein>
    <submittedName>
        <fullName evidence="3">Internalization-related competence protein ComEC/Rec2 protein</fullName>
    </submittedName>
</protein>
<keyword evidence="1" id="KW-0812">Transmembrane</keyword>
<dbReference type="SUPFAM" id="SSF56281">
    <property type="entry name" value="Metallo-hydrolase/oxidoreductase"/>
    <property type="match status" value="1"/>
</dbReference>
<dbReference type="Gene3D" id="3.60.15.10">
    <property type="entry name" value="Ribonuclease Z/Hydroxyacylglutathione hydrolase-like"/>
    <property type="match status" value="1"/>
</dbReference>
<evidence type="ECO:0000256" key="1">
    <source>
        <dbReference type="SAM" id="Phobius"/>
    </source>
</evidence>
<dbReference type="PATRIC" id="fig|1618647.3.peg.431"/>
<keyword evidence="1" id="KW-0472">Membrane</keyword>
<evidence type="ECO:0000313" key="4">
    <source>
        <dbReference type="Proteomes" id="UP000034736"/>
    </source>
</evidence>
<proteinExistence type="predicted"/>
<gene>
    <name evidence="3" type="ORF">UW30_C0008G0043</name>
</gene>
<dbReference type="InterPro" id="IPR036866">
    <property type="entry name" value="RibonucZ/Hydroxyglut_hydro"/>
</dbReference>
<dbReference type="InterPro" id="IPR052159">
    <property type="entry name" value="Competence_DNA_uptake"/>
</dbReference>
<dbReference type="PANTHER" id="PTHR30619:SF1">
    <property type="entry name" value="RECOMBINATION PROTEIN 2"/>
    <property type="match status" value="1"/>
</dbReference>
<comment type="caution">
    <text evidence="3">The sequence shown here is derived from an EMBL/GenBank/DDBJ whole genome shotgun (WGS) entry which is preliminary data.</text>
</comment>
<evidence type="ECO:0000313" key="3">
    <source>
        <dbReference type="EMBL" id="KKT41424.1"/>
    </source>
</evidence>
<sequence>MRKFFEIYKKQIIWAVVFFLFSLNLIIWRSVLAESRAPEIAVYFFDVGQGDSEFISARDGTQILIDGGPNSKVLSGLARAMPYYDNSIDVIILTHPHADHVSGLIDVLNRYKVGMIIESGADYNTAEYAEFEHIVAKKNIKKIIIDHPAEMSFYGGAVLKFLYPLRSHDGEILKNVHDAMVVGELDFEERKILFMGDAEKNIEARLVYDGVVGGVDVLKAGHHGSKTSSNRFFLDVVKPEYAVVSAGKENRYGHPNQQILSNLEAAGAKIFRTDLDGTAVLEVRNGELFWEK</sequence>
<dbReference type="Pfam" id="PF00753">
    <property type="entry name" value="Lactamase_B"/>
    <property type="match status" value="1"/>
</dbReference>
<dbReference type="EMBL" id="LCHU01000008">
    <property type="protein sequence ID" value="KKT41424.1"/>
    <property type="molecule type" value="Genomic_DNA"/>
</dbReference>
<evidence type="ECO:0000259" key="2">
    <source>
        <dbReference type="SMART" id="SM00849"/>
    </source>
</evidence>
<feature type="domain" description="Metallo-beta-lactamase" evidence="2">
    <location>
        <begin position="49"/>
        <end position="248"/>
    </location>
</feature>
<reference evidence="3 4" key="1">
    <citation type="journal article" date="2015" name="Nature">
        <title>rRNA introns, odd ribosomes, and small enigmatic genomes across a large radiation of phyla.</title>
        <authorList>
            <person name="Brown C.T."/>
            <person name="Hug L.A."/>
            <person name="Thomas B.C."/>
            <person name="Sharon I."/>
            <person name="Castelle C.J."/>
            <person name="Singh A."/>
            <person name="Wilkins M.J."/>
            <person name="Williams K.H."/>
            <person name="Banfield J.F."/>
        </authorList>
    </citation>
    <scope>NUCLEOTIDE SEQUENCE [LARGE SCALE GENOMIC DNA]</scope>
</reference>
<dbReference type="CDD" id="cd07731">
    <property type="entry name" value="ComA-like_MBL-fold"/>
    <property type="match status" value="1"/>
</dbReference>
<dbReference type="SMART" id="SM00849">
    <property type="entry name" value="Lactamase_B"/>
    <property type="match status" value="1"/>
</dbReference>
<dbReference type="InterPro" id="IPR035681">
    <property type="entry name" value="ComA-like_MBL"/>
</dbReference>
<dbReference type="InterPro" id="IPR001279">
    <property type="entry name" value="Metallo-B-lactamas"/>
</dbReference>
<dbReference type="PANTHER" id="PTHR30619">
    <property type="entry name" value="DNA INTERNALIZATION/COMPETENCE PROTEIN COMEC/REC2"/>
    <property type="match status" value="1"/>
</dbReference>
<feature type="transmembrane region" description="Helical" evidence="1">
    <location>
        <begin position="12"/>
        <end position="31"/>
    </location>
</feature>
<name>A0A0G1K0W0_9BACT</name>
<organism evidence="3 4">
    <name type="scientific">Candidatus Giovannonibacteria bacterium GW2011_GWA2_44_13b</name>
    <dbReference type="NCBI Taxonomy" id="1618647"/>
    <lineage>
        <taxon>Bacteria</taxon>
        <taxon>Candidatus Giovannoniibacteriota</taxon>
    </lineage>
</organism>
<keyword evidence="1" id="KW-1133">Transmembrane helix</keyword>